<feature type="transmembrane region" description="Helical" evidence="8">
    <location>
        <begin position="150"/>
        <end position="175"/>
    </location>
</feature>
<dbReference type="PANTHER" id="PTHR24221">
    <property type="entry name" value="ATP-BINDING CASSETTE SUB-FAMILY B"/>
    <property type="match status" value="1"/>
</dbReference>
<keyword evidence="5" id="KW-0067">ATP-binding</keyword>
<dbReference type="GO" id="GO:0016887">
    <property type="term" value="F:ATP hydrolysis activity"/>
    <property type="evidence" value="ECO:0007669"/>
    <property type="project" value="InterPro"/>
</dbReference>
<dbReference type="SMART" id="SM00382">
    <property type="entry name" value="AAA"/>
    <property type="match status" value="1"/>
</dbReference>
<dbReference type="InterPro" id="IPR027417">
    <property type="entry name" value="P-loop_NTPase"/>
</dbReference>
<dbReference type="STRING" id="396588.Tgr7_1685"/>
<evidence type="ECO:0000259" key="10">
    <source>
        <dbReference type="PROSITE" id="PS50929"/>
    </source>
</evidence>
<feature type="domain" description="ABC transporter" evidence="9">
    <location>
        <begin position="358"/>
        <end position="592"/>
    </location>
</feature>
<dbReference type="PANTHER" id="PTHR24221:SF402">
    <property type="entry name" value="IRON-SULFUR CLUSTERS TRANSPORTER ABCB7, MITOCHONDRIAL"/>
    <property type="match status" value="1"/>
</dbReference>
<dbReference type="GO" id="GO:0140359">
    <property type="term" value="F:ABC-type transporter activity"/>
    <property type="evidence" value="ECO:0007669"/>
    <property type="project" value="InterPro"/>
</dbReference>
<keyword evidence="3 8" id="KW-0812">Transmembrane</keyword>
<feature type="domain" description="ABC transmembrane type-1" evidence="10">
    <location>
        <begin position="35"/>
        <end position="324"/>
    </location>
</feature>
<dbReference type="Gene3D" id="1.20.1560.10">
    <property type="entry name" value="ABC transporter type 1, transmembrane domain"/>
    <property type="match status" value="1"/>
</dbReference>
<dbReference type="InterPro" id="IPR039421">
    <property type="entry name" value="Type_1_exporter"/>
</dbReference>
<dbReference type="PROSITE" id="PS00211">
    <property type="entry name" value="ABC_TRANSPORTER_1"/>
    <property type="match status" value="1"/>
</dbReference>
<evidence type="ECO:0000256" key="1">
    <source>
        <dbReference type="ARBA" id="ARBA00004651"/>
    </source>
</evidence>
<dbReference type="eggNOG" id="COG5265">
    <property type="taxonomic scope" value="Bacteria"/>
</dbReference>
<evidence type="ECO:0000256" key="2">
    <source>
        <dbReference type="ARBA" id="ARBA00022448"/>
    </source>
</evidence>
<dbReference type="AlphaFoldDB" id="B8GS64"/>
<feature type="transmembrane region" description="Helical" evidence="8">
    <location>
        <begin position="33"/>
        <end position="54"/>
    </location>
</feature>
<protein>
    <submittedName>
        <fullName evidence="11">ABC transporter related</fullName>
    </submittedName>
</protein>
<dbReference type="InterPro" id="IPR003593">
    <property type="entry name" value="AAA+_ATPase"/>
</dbReference>
<dbReference type="SUPFAM" id="SSF52540">
    <property type="entry name" value="P-loop containing nucleoside triphosphate hydrolases"/>
    <property type="match status" value="1"/>
</dbReference>
<dbReference type="GO" id="GO:0005886">
    <property type="term" value="C:plasma membrane"/>
    <property type="evidence" value="ECO:0007669"/>
    <property type="project" value="UniProtKB-SubCell"/>
</dbReference>
<sequence length="606" mass="67558">MRTRRDSEYRGGPVNWRIIISLLPFLMEFRGRVMLALGLLALAKVAGVLVPVALKFIVDHFETRGLESPAEVLVAVPLALLIGYGALRFTSVFFGELRDAVFARVAERAMRRVSLKVFEHLHRLDLGFHLSRQTGGLARDIERGTTGISFLLRFMLFNIVPTLLEIGLITVIMLVAFDASFALTVLAAVAVYVIFSIYVTEWRNRFVRESNQMDNVSNTRAMDSLLNYETVKYFGNEAYEAREYDRNLEAWEEARMKNRLSLAGLNSGQAFIIAASITVMMIMAAHRVAAGQMTLGDLVMINAYMIQLFMPLNFLGFVYREIREALINIERLFKLMYQPARVVDAADATELKPDGGAIRFEHVSYAYTEDRPILKDVSFEIPAGQKLAIVGPSGAGKSTIARLLFRFYDVTEGRITINGQDIRSVTQESLRRAIGVVPQDTVLFNDTVRYNIAYGRPDASEAEILRAVRMAHLEGFIASLPQGLETQVGERGLKLSGGEKQRIAIARVLLKDPPILVLDEATSSLDSHAEKVILDALNEVSQRRTTLAIAHRLSTIVDADRIIVLDGGRIVEQGSHAQLLAQGGTYAQLWTHQQQERIAAESALVE</sequence>
<dbReference type="SUPFAM" id="SSF90123">
    <property type="entry name" value="ABC transporter transmembrane region"/>
    <property type="match status" value="1"/>
</dbReference>
<dbReference type="OrthoDB" id="6336411at2"/>
<dbReference type="InterPro" id="IPR036640">
    <property type="entry name" value="ABC1_TM_sf"/>
</dbReference>
<evidence type="ECO:0000256" key="4">
    <source>
        <dbReference type="ARBA" id="ARBA00022741"/>
    </source>
</evidence>
<dbReference type="EMBL" id="CP001339">
    <property type="protein sequence ID" value="ACL72768.1"/>
    <property type="molecule type" value="Genomic_DNA"/>
</dbReference>
<proteinExistence type="predicted"/>
<dbReference type="InterPro" id="IPR011527">
    <property type="entry name" value="ABC1_TM_dom"/>
</dbReference>
<dbReference type="HOGENOM" id="CLU_000604_84_1_6"/>
<dbReference type="PROSITE" id="PS50929">
    <property type="entry name" value="ABC_TM1F"/>
    <property type="match status" value="1"/>
</dbReference>
<feature type="transmembrane region" description="Helical" evidence="8">
    <location>
        <begin position="181"/>
        <end position="200"/>
    </location>
</feature>
<reference evidence="11 12" key="1">
    <citation type="journal article" date="2011" name="Stand. Genomic Sci.">
        <title>Complete genome sequence of 'Thioalkalivibrio sulfidophilus' HL-EbGr7.</title>
        <authorList>
            <person name="Muyzer G."/>
            <person name="Sorokin D.Y."/>
            <person name="Mavromatis K."/>
            <person name="Lapidus A."/>
            <person name="Clum A."/>
            <person name="Ivanova N."/>
            <person name="Pati A."/>
            <person name="d'Haeseleer P."/>
            <person name="Woyke T."/>
            <person name="Kyrpides N.C."/>
        </authorList>
    </citation>
    <scope>NUCLEOTIDE SEQUENCE [LARGE SCALE GENOMIC DNA]</scope>
    <source>
        <strain evidence="11 12">HL-EbGR7</strain>
    </source>
</reference>
<evidence type="ECO:0000256" key="8">
    <source>
        <dbReference type="SAM" id="Phobius"/>
    </source>
</evidence>
<keyword evidence="2" id="KW-0813">Transport</keyword>
<evidence type="ECO:0000256" key="6">
    <source>
        <dbReference type="ARBA" id="ARBA00022989"/>
    </source>
</evidence>
<dbReference type="Pfam" id="PF00664">
    <property type="entry name" value="ABC_membrane"/>
    <property type="match status" value="1"/>
</dbReference>
<dbReference type="Proteomes" id="UP000002383">
    <property type="component" value="Chromosome"/>
</dbReference>
<keyword evidence="7 8" id="KW-0472">Membrane</keyword>
<evidence type="ECO:0000256" key="7">
    <source>
        <dbReference type="ARBA" id="ARBA00023136"/>
    </source>
</evidence>
<keyword evidence="6 8" id="KW-1133">Transmembrane helix</keyword>
<evidence type="ECO:0000313" key="12">
    <source>
        <dbReference type="Proteomes" id="UP000002383"/>
    </source>
</evidence>
<keyword evidence="4" id="KW-0547">Nucleotide-binding</keyword>
<gene>
    <name evidence="11" type="ordered locus">Tgr7_1685</name>
</gene>
<comment type="subcellular location">
    <subcellularLocation>
        <location evidence="1">Cell membrane</location>
        <topology evidence="1">Multi-pass membrane protein</topology>
    </subcellularLocation>
</comment>
<evidence type="ECO:0000259" key="9">
    <source>
        <dbReference type="PROSITE" id="PS50893"/>
    </source>
</evidence>
<dbReference type="RefSeq" id="WP_012638251.1">
    <property type="nucleotide sequence ID" value="NC_011901.1"/>
</dbReference>
<evidence type="ECO:0000313" key="11">
    <source>
        <dbReference type="EMBL" id="ACL72768.1"/>
    </source>
</evidence>
<keyword evidence="12" id="KW-1185">Reference proteome</keyword>
<dbReference type="GO" id="GO:0006879">
    <property type="term" value="P:intracellular iron ion homeostasis"/>
    <property type="evidence" value="ECO:0007669"/>
    <property type="project" value="TreeGrafter"/>
</dbReference>
<dbReference type="Gene3D" id="3.40.50.300">
    <property type="entry name" value="P-loop containing nucleotide triphosphate hydrolases"/>
    <property type="match status" value="1"/>
</dbReference>
<evidence type="ECO:0000256" key="3">
    <source>
        <dbReference type="ARBA" id="ARBA00022692"/>
    </source>
</evidence>
<dbReference type="CDD" id="cd03253">
    <property type="entry name" value="ABCC_ATM1_transporter"/>
    <property type="match status" value="1"/>
</dbReference>
<feature type="transmembrane region" description="Helical" evidence="8">
    <location>
        <begin position="298"/>
        <end position="319"/>
    </location>
</feature>
<dbReference type="GO" id="GO:0005524">
    <property type="term" value="F:ATP binding"/>
    <property type="evidence" value="ECO:0007669"/>
    <property type="project" value="UniProtKB-KW"/>
</dbReference>
<name>B8GS64_THISH</name>
<dbReference type="FunFam" id="3.40.50.300:FF:000186">
    <property type="entry name" value="ATP-binding cassette sub-family B member 7, mitochondrial"/>
    <property type="match status" value="1"/>
</dbReference>
<dbReference type="InterPro" id="IPR017871">
    <property type="entry name" value="ABC_transporter-like_CS"/>
</dbReference>
<accession>B8GS64</accession>
<dbReference type="CDD" id="cd18582">
    <property type="entry name" value="ABC_6TM_ATM1_ABCB7"/>
    <property type="match status" value="1"/>
</dbReference>
<dbReference type="KEGG" id="tgr:Tgr7_1685"/>
<dbReference type="PROSITE" id="PS50893">
    <property type="entry name" value="ABC_TRANSPORTER_2"/>
    <property type="match status" value="1"/>
</dbReference>
<evidence type="ECO:0000256" key="5">
    <source>
        <dbReference type="ARBA" id="ARBA00022840"/>
    </source>
</evidence>
<dbReference type="Pfam" id="PF00005">
    <property type="entry name" value="ABC_tran"/>
    <property type="match status" value="1"/>
</dbReference>
<dbReference type="InterPro" id="IPR003439">
    <property type="entry name" value="ABC_transporter-like_ATP-bd"/>
</dbReference>
<organism evidence="11 12">
    <name type="scientific">Thioalkalivibrio sulfidiphilus (strain HL-EbGR7)</name>
    <dbReference type="NCBI Taxonomy" id="396588"/>
    <lineage>
        <taxon>Bacteria</taxon>
        <taxon>Pseudomonadati</taxon>
        <taxon>Pseudomonadota</taxon>
        <taxon>Gammaproteobacteria</taxon>
        <taxon>Chromatiales</taxon>
        <taxon>Ectothiorhodospiraceae</taxon>
        <taxon>Thioalkalivibrio</taxon>
    </lineage>
</organism>
<feature type="transmembrane region" description="Helical" evidence="8">
    <location>
        <begin position="74"/>
        <end position="94"/>
    </location>
</feature>
<feature type="transmembrane region" description="Helical" evidence="8">
    <location>
        <begin position="265"/>
        <end position="286"/>
    </location>
</feature>